<proteinExistence type="predicted"/>
<dbReference type="RefSeq" id="WP_115340678.1">
    <property type="nucleotide sequence ID" value="NZ_UHED01000001.1"/>
</dbReference>
<evidence type="ECO:0000259" key="1">
    <source>
        <dbReference type="Pfam" id="PF06048"/>
    </source>
</evidence>
<name>A0A380HQ15_STASA</name>
<organism evidence="2 3">
    <name type="scientific">Staphylococcus saprophyticus</name>
    <dbReference type="NCBI Taxonomy" id="29385"/>
    <lineage>
        <taxon>Bacteria</taxon>
        <taxon>Bacillati</taxon>
        <taxon>Bacillota</taxon>
        <taxon>Bacilli</taxon>
        <taxon>Bacillales</taxon>
        <taxon>Staphylococcaceae</taxon>
        <taxon>Staphylococcus</taxon>
    </lineage>
</organism>
<evidence type="ECO:0000313" key="3">
    <source>
        <dbReference type="Proteomes" id="UP000254707"/>
    </source>
</evidence>
<feature type="domain" description="DUF927" evidence="1">
    <location>
        <begin position="47"/>
        <end position="316"/>
    </location>
</feature>
<protein>
    <submittedName>
        <fullName evidence="2">Pathogenicity island protein</fullName>
    </submittedName>
</protein>
<reference evidence="2 3" key="1">
    <citation type="submission" date="2018-06" db="EMBL/GenBank/DDBJ databases">
        <authorList>
            <consortium name="Pathogen Informatics"/>
            <person name="Doyle S."/>
        </authorList>
    </citation>
    <scope>NUCLEOTIDE SEQUENCE [LARGE SCALE GENOMIC DNA]</scope>
    <source>
        <strain evidence="2 3">NCTC7688</strain>
    </source>
</reference>
<gene>
    <name evidence="2" type="ORF">NCTC7688_02190</name>
</gene>
<accession>A0A380HQ15</accession>
<dbReference type="InterPro" id="IPR009270">
    <property type="entry name" value="DUF927"/>
</dbReference>
<sequence>MTVEEMEVTKEDVFETMNSLEKFQEINKDKPTIPEPYLIKGKWLYLEKEKKNTKGEVIDIAHIYITSTPPYVTERYKNVETGEFYYELQFEDEKRKYKLPVLARDITQGKFLVELASKGLEVTQNEAGNLVQYLSFYRRFNNIPDYDVATRLGEIKGHFISPYQEDQQDNRYKIFNSDRGYQALIDAFETKGNIDDYIKGVFNPIKDNPMAMMMFYSSLGSVLLKDFDVDPFVSEISGRTSSGKTFILKICASVWGNRKLVTEWNATNVSVERMASFMNSFPLIKDDTRKADNPFRIPSIVYQFSGGQSKGRGNSDRSIDYLEPWSNIMLSSGEVAIPDIAPDKAGVAGRVITLQDDPFPNTDKTEFGDIAKAMENNHGLLGKLFIKQYKSDKNKYKSSFESAVKYFIKQADGNEVMDRIARSFALLQTTGEILNDISGFEHDPYINVNKAHTSMMKNNKNIDKPKQMLEELLEKLNANRGRIAYNKHHYHDNAELMAIYRYDFVLIMTPTIKEMLGAEFNSTVKQWDERGYLETNNYGKQKNIRFNGEQQKGYAIKTKIINELGFDFKKEEQSY</sequence>
<dbReference type="Proteomes" id="UP000254707">
    <property type="component" value="Unassembled WGS sequence"/>
</dbReference>
<dbReference type="Pfam" id="PF06048">
    <property type="entry name" value="DUF927"/>
    <property type="match status" value="1"/>
</dbReference>
<evidence type="ECO:0000313" key="2">
    <source>
        <dbReference type="EMBL" id="SUM83690.1"/>
    </source>
</evidence>
<dbReference type="EMBL" id="UHED01000001">
    <property type="protein sequence ID" value="SUM83690.1"/>
    <property type="molecule type" value="Genomic_DNA"/>
</dbReference>
<dbReference type="AlphaFoldDB" id="A0A380HQ15"/>